<dbReference type="InterPro" id="IPR007259">
    <property type="entry name" value="GCP"/>
</dbReference>
<dbReference type="GO" id="GO:0005874">
    <property type="term" value="C:microtubule"/>
    <property type="evidence" value="ECO:0007669"/>
    <property type="project" value="UniProtKB-KW"/>
</dbReference>
<dbReference type="RefSeq" id="XP_001419076.1">
    <property type="nucleotide sequence ID" value="XM_001419039.1"/>
</dbReference>
<feature type="compositionally biased region" description="Acidic residues" evidence="7">
    <location>
        <begin position="122"/>
        <end position="137"/>
    </location>
</feature>
<evidence type="ECO:0000256" key="7">
    <source>
        <dbReference type="SAM" id="MobiDB-lite"/>
    </source>
</evidence>
<evidence type="ECO:0000256" key="4">
    <source>
        <dbReference type="ARBA" id="ARBA00022701"/>
    </source>
</evidence>
<evidence type="ECO:0000313" key="9">
    <source>
        <dbReference type="EMBL" id="ABO97369.1"/>
    </source>
</evidence>
<dbReference type="STRING" id="436017.A4S119"/>
<dbReference type="Gene3D" id="1.20.120.1900">
    <property type="entry name" value="Gamma-tubulin complex, C-terminal domain"/>
    <property type="match status" value="1"/>
</dbReference>
<dbReference type="GO" id="GO:0000930">
    <property type="term" value="C:gamma-tubulin complex"/>
    <property type="evidence" value="ECO:0007669"/>
    <property type="project" value="TreeGrafter"/>
</dbReference>
<dbReference type="Gramene" id="ABO97369">
    <property type="protein sequence ID" value="ABO97369"/>
    <property type="gene ID" value="OSTLU_93105"/>
</dbReference>
<keyword evidence="10" id="KW-1185">Reference proteome</keyword>
<dbReference type="InterPro" id="IPR042241">
    <property type="entry name" value="GCP_C_sf"/>
</dbReference>
<dbReference type="EMBL" id="CP000588">
    <property type="protein sequence ID" value="ABO97369.1"/>
    <property type="molecule type" value="Genomic_DNA"/>
</dbReference>
<dbReference type="GO" id="GO:0000922">
    <property type="term" value="C:spindle pole"/>
    <property type="evidence" value="ECO:0007669"/>
    <property type="project" value="InterPro"/>
</dbReference>
<feature type="coiled-coil region" evidence="6">
    <location>
        <begin position="626"/>
        <end position="687"/>
    </location>
</feature>
<dbReference type="GO" id="GO:0051321">
    <property type="term" value="P:meiotic cell cycle"/>
    <property type="evidence" value="ECO:0007669"/>
    <property type="project" value="TreeGrafter"/>
</dbReference>
<keyword evidence="6" id="KW-0175">Coiled coil</keyword>
<dbReference type="Pfam" id="PF04130">
    <property type="entry name" value="GCP_C_terminal"/>
    <property type="match status" value="1"/>
</dbReference>
<dbReference type="PANTHER" id="PTHR19302:SF70">
    <property type="entry name" value="GAMMA-TUBULIN COMPLEX COMPONENT 6"/>
    <property type="match status" value="1"/>
</dbReference>
<comment type="subcellular location">
    <subcellularLocation>
        <location evidence="1">Cytoplasm</location>
        <location evidence="1">Cytoskeleton</location>
    </subcellularLocation>
</comment>
<proteinExistence type="inferred from homology"/>
<comment type="similarity">
    <text evidence="2">Belongs to the TUBGCP family.</text>
</comment>
<dbReference type="GO" id="GO:0051011">
    <property type="term" value="F:microtubule minus-end binding"/>
    <property type="evidence" value="ECO:0007669"/>
    <property type="project" value="TreeGrafter"/>
</dbReference>
<accession>A4S119</accession>
<evidence type="ECO:0000313" key="10">
    <source>
        <dbReference type="Proteomes" id="UP000001568"/>
    </source>
</evidence>
<feature type="region of interest" description="Disordered" evidence="7">
    <location>
        <begin position="119"/>
        <end position="155"/>
    </location>
</feature>
<dbReference type="GeneID" id="5003339"/>
<evidence type="ECO:0000256" key="3">
    <source>
        <dbReference type="ARBA" id="ARBA00022490"/>
    </source>
</evidence>
<gene>
    <name evidence="9" type="ORF">OSTLU_93105</name>
</gene>
<dbReference type="OMA" id="LCFRARI"/>
<dbReference type="PANTHER" id="PTHR19302">
    <property type="entry name" value="GAMMA TUBULIN COMPLEX PROTEIN"/>
    <property type="match status" value="1"/>
</dbReference>
<protein>
    <recommendedName>
        <fullName evidence="8">Gamma tubulin complex component C-terminal domain-containing protein</fullName>
    </recommendedName>
</protein>
<dbReference type="KEGG" id="olu:OSTLU_93105"/>
<dbReference type="GO" id="GO:0000278">
    <property type="term" value="P:mitotic cell cycle"/>
    <property type="evidence" value="ECO:0007669"/>
    <property type="project" value="TreeGrafter"/>
</dbReference>
<feature type="compositionally biased region" description="Basic and acidic residues" evidence="7">
    <location>
        <begin position="145"/>
        <end position="154"/>
    </location>
</feature>
<dbReference type="OrthoDB" id="775571at2759"/>
<dbReference type="InterPro" id="IPR040457">
    <property type="entry name" value="GCP_C"/>
</dbReference>
<evidence type="ECO:0000256" key="6">
    <source>
        <dbReference type="SAM" id="Coils"/>
    </source>
</evidence>
<dbReference type="AlphaFoldDB" id="A4S119"/>
<evidence type="ECO:0000256" key="2">
    <source>
        <dbReference type="ARBA" id="ARBA00010337"/>
    </source>
</evidence>
<keyword evidence="4" id="KW-0493">Microtubule</keyword>
<sequence>MYVRLCERDGDDGRARAMDEMLAALEASAGEDAAAIQRLAFALEGSGGGGNERASGAGGLERIDVVASAGRDWSAVPDVGRLRIAAATTREFAMEDDGAEAARRVPGLRHGAVFGLDRAVVDEGDGDDDDDDGDDDDRVVSGEIDSAKDDDAGGRDAGVADKALALDRGSGDSASLWLAAAADIETTTLRSCWDTRNAGARATSSALDAETFDLAYRRAFRPVKGIDTEPVIASERDCAHVVAMALSGCQTSADILVAAAASTGSGVRMRFASSSTLAFRNALKTMASAAERRCELDYAVSRMTTPYMRPMASAIRDILRAHAAALQAMPEATAERRLAERDTVDDLTETQSDVGDVTLLEVTVHTKRLRRQVDIIFNLITDERSLDTSLVPHPVLIRRLETSLSHVEDEETPMIQYLYARAAKPIIDDTLSWIYAAAPPFSKSEFFIECSPTWSNLSTFHESPVRGGAPPCWLGGRAHDGEDEFAETDTLTIARVRSSVNPALAVDRAKEVLRIGLQLRILQRLPHTRGFARAVKDAFVKISAFQAHTERDARQWLNRVRLLESRVVALARESTNSMHEMRAARARELDSARAAFVAKTRAEILAREKTRLRRLEEIDESKRVERKGQLEELDEREKQRRDARAQKIADERAWLEDREEKQRAFEQQKVEKKMEETRLRLEQEDAKLAWFRWHESRLVLNDKRRAFVRAMESVQEEEAVTALANAMSLGFATSPSPSNDLFIEPFESVTPTVMIEEAEEVNVIEEDDIASDDFADASEMFIDESATSSPSTVLSLHSADDDERSVDIKEKDIVETVSAPDNMDEMRDGAKDLETHDHTSRAYLGEAFGTPLPLLLEQEMREIITRQSDVLGRYTTTVLMDHLALELHLDAIVRFTMGGELGFADALLNNLQSKCVAARERMTQGSARVMQTVLEGAIDDTGLRDDHMSKRLRLCENADALVSVDPYNLNLSAAVECSYAAPWPLNLIFADAGDDHPLAHTKIALLQIRHAASAVKDVSALVHASSRTRALLDSTQTNLDLRARRLRKLSLLASSFQHFVDALHGHVFEAVHVGARGRLFASLRDDGGNILPRNIDALRDVFDEFCARTYAACFLRPIDTALKALVDDGLQLALELKSLLASSDAESLLEDGLACAAAQQIHSKFHALMTQLCFRARITSSDTAVGFIQRVDFNEFYLGATIDMEF</sequence>
<dbReference type="GO" id="GO:0051225">
    <property type="term" value="P:spindle assembly"/>
    <property type="evidence" value="ECO:0007669"/>
    <property type="project" value="TreeGrafter"/>
</dbReference>
<dbReference type="GO" id="GO:0007020">
    <property type="term" value="P:microtubule nucleation"/>
    <property type="evidence" value="ECO:0007669"/>
    <property type="project" value="InterPro"/>
</dbReference>
<evidence type="ECO:0000256" key="5">
    <source>
        <dbReference type="ARBA" id="ARBA00023212"/>
    </source>
</evidence>
<dbReference type="HOGENOM" id="CLU_291589_0_0_1"/>
<dbReference type="Proteomes" id="UP000001568">
    <property type="component" value="Chromosome 8"/>
</dbReference>
<dbReference type="GO" id="GO:0043015">
    <property type="term" value="F:gamma-tubulin binding"/>
    <property type="evidence" value="ECO:0007669"/>
    <property type="project" value="InterPro"/>
</dbReference>
<keyword evidence="5" id="KW-0206">Cytoskeleton</keyword>
<organism evidence="9 10">
    <name type="scientific">Ostreococcus lucimarinus (strain CCE9901)</name>
    <dbReference type="NCBI Taxonomy" id="436017"/>
    <lineage>
        <taxon>Eukaryota</taxon>
        <taxon>Viridiplantae</taxon>
        <taxon>Chlorophyta</taxon>
        <taxon>Mamiellophyceae</taxon>
        <taxon>Mamiellales</taxon>
        <taxon>Bathycoccaceae</taxon>
        <taxon>Ostreococcus</taxon>
    </lineage>
</organism>
<dbReference type="GO" id="GO:0031122">
    <property type="term" value="P:cytoplasmic microtubule organization"/>
    <property type="evidence" value="ECO:0007669"/>
    <property type="project" value="TreeGrafter"/>
</dbReference>
<keyword evidence="3" id="KW-0963">Cytoplasm</keyword>
<evidence type="ECO:0000256" key="1">
    <source>
        <dbReference type="ARBA" id="ARBA00004245"/>
    </source>
</evidence>
<evidence type="ECO:0000259" key="8">
    <source>
        <dbReference type="Pfam" id="PF04130"/>
    </source>
</evidence>
<reference evidence="9 10" key="1">
    <citation type="journal article" date="2007" name="Proc. Natl. Acad. Sci. U.S.A.">
        <title>The tiny eukaryote Ostreococcus provides genomic insights into the paradox of plankton speciation.</title>
        <authorList>
            <person name="Palenik B."/>
            <person name="Grimwood J."/>
            <person name="Aerts A."/>
            <person name="Rouze P."/>
            <person name="Salamov A."/>
            <person name="Putnam N."/>
            <person name="Dupont C."/>
            <person name="Jorgensen R."/>
            <person name="Derelle E."/>
            <person name="Rombauts S."/>
            <person name="Zhou K."/>
            <person name="Otillar R."/>
            <person name="Merchant S.S."/>
            <person name="Podell S."/>
            <person name="Gaasterland T."/>
            <person name="Napoli C."/>
            <person name="Gendler K."/>
            <person name="Manuell A."/>
            <person name="Tai V."/>
            <person name="Vallon O."/>
            <person name="Piganeau G."/>
            <person name="Jancek S."/>
            <person name="Heijde M."/>
            <person name="Jabbari K."/>
            <person name="Bowler C."/>
            <person name="Lohr M."/>
            <person name="Robbens S."/>
            <person name="Werner G."/>
            <person name="Dubchak I."/>
            <person name="Pazour G.J."/>
            <person name="Ren Q."/>
            <person name="Paulsen I."/>
            <person name="Delwiche C."/>
            <person name="Schmutz J."/>
            <person name="Rokhsar D."/>
            <person name="Van de Peer Y."/>
            <person name="Moreau H."/>
            <person name="Grigoriev I.V."/>
        </authorList>
    </citation>
    <scope>NUCLEOTIDE SEQUENCE [LARGE SCALE GENOMIC DNA]</scope>
    <source>
        <strain evidence="9 10">CCE9901</strain>
    </source>
</reference>
<name>A4S119_OSTLU</name>
<feature type="domain" description="Gamma tubulin complex component C-terminal" evidence="8">
    <location>
        <begin position="885"/>
        <end position="1197"/>
    </location>
</feature>